<dbReference type="Gene3D" id="3.30.200.20">
    <property type="entry name" value="Phosphorylase Kinase, domain 1"/>
    <property type="match status" value="1"/>
</dbReference>
<evidence type="ECO:0000313" key="16">
    <source>
        <dbReference type="Proteomes" id="UP000224567"/>
    </source>
</evidence>
<reference evidence="16" key="2">
    <citation type="journal article" date="2017" name="J. Anim. Genet.">
        <title>Multiple reference genome sequences of hot pepper reveal the massive evolution of plant disease resistance genes by retroduplication.</title>
        <authorList>
            <person name="Kim S."/>
            <person name="Park J."/>
            <person name="Yeom S.-I."/>
            <person name="Kim Y.-M."/>
            <person name="Seo E."/>
            <person name="Kim K.-T."/>
            <person name="Kim M.-S."/>
            <person name="Lee J.M."/>
            <person name="Cheong K."/>
            <person name="Shin H.-S."/>
            <person name="Kim S.-B."/>
            <person name="Han K."/>
            <person name="Lee J."/>
            <person name="Park M."/>
            <person name="Lee H.-A."/>
            <person name="Lee H.-Y."/>
            <person name="Lee Y."/>
            <person name="Oh S."/>
            <person name="Lee J.H."/>
            <person name="Choi E."/>
            <person name="Choi E."/>
            <person name="Lee S.E."/>
            <person name="Jeon J."/>
            <person name="Kim H."/>
            <person name="Choi G."/>
            <person name="Song H."/>
            <person name="Lee J."/>
            <person name="Lee S.-C."/>
            <person name="Kwon J.-K."/>
            <person name="Lee H.-Y."/>
            <person name="Koo N."/>
            <person name="Hong Y."/>
            <person name="Kim R.W."/>
            <person name="Kang W.-H."/>
            <person name="Huh J.H."/>
            <person name="Kang B.-C."/>
            <person name="Yang T.-J."/>
            <person name="Lee Y.-H."/>
            <person name="Bennetzen J.L."/>
            <person name="Choi D."/>
        </authorList>
    </citation>
    <scope>NUCLEOTIDE SEQUENCE [LARGE SCALE GENOMIC DNA]</scope>
    <source>
        <strain evidence="16">cv. PBC81</strain>
    </source>
</reference>
<dbReference type="InterPro" id="IPR032872">
    <property type="entry name" value="WAK_assoc_C"/>
</dbReference>
<keyword evidence="9 12" id="KW-0472">Membrane</keyword>
<evidence type="ECO:0000256" key="8">
    <source>
        <dbReference type="ARBA" id="ARBA00022989"/>
    </source>
</evidence>
<name>A0A2G2VK73_CAPBA</name>
<keyword evidence="16" id="KW-1185">Reference proteome</keyword>
<evidence type="ECO:0000256" key="4">
    <source>
        <dbReference type="ARBA" id="ARBA00022692"/>
    </source>
</evidence>
<accession>A0A2G2VK73</accession>
<evidence type="ECO:0000256" key="9">
    <source>
        <dbReference type="ARBA" id="ARBA00023136"/>
    </source>
</evidence>
<keyword evidence="5 13" id="KW-0732">Signal</keyword>
<evidence type="ECO:0000256" key="6">
    <source>
        <dbReference type="ARBA" id="ARBA00022741"/>
    </source>
</evidence>
<keyword evidence="7 11" id="KW-0067">ATP-binding</keyword>
<dbReference type="InterPro" id="IPR000719">
    <property type="entry name" value="Prot_kinase_dom"/>
</dbReference>
<dbReference type="Pfam" id="PF07714">
    <property type="entry name" value="PK_Tyr_Ser-Thr"/>
    <property type="match status" value="1"/>
</dbReference>
<evidence type="ECO:0000256" key="5">
    <source>
        <dbReference type="ARBA" id="ARBA00022729"/>
    </source>
</evidence>
<dbReference type="SUPFAM" id="SSF56112">
    <property type="entry name" value="Protein kinase-like (PK-like)"/>
    <property type="match status" value="1"/>
</dbReference>
<evidence type="ECO:0000256" key="13">
    <source>
        <dbReference type="SAM" id="SignalP"/>
    </source>
</evidence>
<keyword evidence="2" id="KW-0418">Kinase</keyword>
<dbReference type="Pfam" id="PF14380">
    <property type="entry name" value="WAK_assoc"/>
    <property type="match status" value="1"/>
</dbReference>
<evidence type="ECO:0000256" key="11">
    <source>
        <dbReference type="PROSITE-ProRule" id="PRU10141"/>
    </source>
</evidence>
<dbReference type="FunFam" id="3.30.200.20:FF:000178">
    <property type="entry name" value="serine/threonine-protein kinase PBS1-like"/>
    <property type="match status" value="1"/>
</dbReference>
<reference evidence="15 16" key="1">
    <citation type="journal article" date="2017" name="Genome Biol.">
        <title>New reference genome sequences of hot pepper reveal the massive evolution of plant disease-resistance genes by retroduplication.</title>
        <authorList>
            <person name="Kim S."/>
            <person name="Park J."/>
            <person name="Yeom S.I."/>
            <person name="Kim Y.M."/>
            <person name="Seo E."/>
            <person name="Kim K.T."/>
            <person name="Kim M.S."/>
            <person name="Lee J.M."/>
            <person name="Cheong K."/>
            <person name="Shin H.S."/>
            <person name="Kim S.B."/>
            <person name="Han K."/>
            <person name="Lee J."/>
            <person name="Park M."/>
            <person name="Lee H.A."/>
            <person name="Lee H.Y."/>
            <person name="Lee Y."/>
            <person name="Oh S."/>
            <person name="Lee J.H."/>
            <person name="Choi E."/>
            <person name="Choi E."/>
            <person name="Lee S.E."/>
            <person name="Jeon J."/>
            <person name="Kim H."/>
            <person name="Choi G."/>
            <person name="Song H."/>
            <person name="Lee J."/>
            <person name="Lee S.C."/>
            <person name="Kwon J.K."/>
            <person name="Lee H.Y."/>
            <person name="Koo N."/>
            <person name="Hong Y."/>
            <person name="Kim R.W."/>
            <person name="Kang W.H."/>
            <person name="Huh J.H."/>
            <person name="Kang B.C."/>
            <person name="Yang T.J."/>
            <person name="Lee Y.H."/>
            <person name="Bennetzen J.L."/>
            <person name="Choi D."/>
        </authorList>
    </citation>
    <scope>NUCLEOTIDE SEQUENCE [LARGE SCALE GENOMIC DNA]</scope>
    <source>
        <strain evidence="16">cv. PBC81</strain>
    </source>
</reference>
<dbReference type="InterPro" id="IPR017441">
    <property type="entry name" value="Protein_kinase_ATP_BS"/>
</dbReference>
<evidence type="ECO:0000256" key="10">
    <source>
        <dbReference type="ARBA" id="ARBA00023180"/>
    </source>
</evidence>
<comment type="caution">
    <text evidence="15">The sequence shown here is derived from an EMBL/GenBank/DDBJ whole genome shotgun (WGS) entry which is preliminary data.</text>
</comment>
<feature type="domain" description="Protein kinase" evidence="14">
    <location>
        <begin position="316"/>
        <end position="516"/>
    </location>
</feature>
<comment type="subcellular location">
    <subcellularLocation>
        <location evidence="1">Membrane</location>
        <topology evidence="1">Single-pass type I membrane protein</topology>
    </subcellularLocation>
</comment>
<evidence type="ECO:0000256" key="3">
    <source>
        <dbReference type="ARBA" id="ARBA00022679"/>
    </source>
</evidence>
<keyword evidence="6 11" id="KW-0547">Nucleotide-binding</keyword>
<keyword evidence="4 12" id="KW-0812">Transmembrane</keyword>
<dbReference type="InterPro" id="IPR011009">
    <property type="entry name" value="Kinase-like_dom_sf"/>
</dbReference>
<dbReference type="PROSITE" id="PS00107">
    <property type="entry name" value="PROTEIN_KINASE_ATP"/>
    <property type="match status" value="1"/>
</dbReference>
<keyword evidence="10" id="KW-0325">Glycoprotein</keyword>
<dbReference type="PROSITE" id="PS50011">
    <property type="entry name" value="PROTEIN_KINASE_DOM"/>
    <property type="match status" value="1"/>
</dbReference>
<feature type="chain" id="PRO_5013827918" evidence="13">
    <location>
        <begin position="24"/>
        <end position="516"/>
    </location>
</feature>
<feature type="signal peptide" evidence="13">
    <location>
        <begin position="1"/>
        <end position="23"/>
    </location>
</feature>
<organism evidence="15 16">
    <name type="scientific">Capsicum baccatum</name>
    <name type="common">Peruvian pepper</name>
    <dbReference type="NCBI Taxonomy" id="33114"/>
    <lineage>
        <taxon>Eukaryota</taxon>
        <taxon>Viridiplantae</taxon>
        <taxon>Streptophyta</taxon>
        <taxon>Embryophyta</taxon>
        <taxon>Tracheophyta</taxon>
        <taxon>Spermatophyta</taxon>
        <taxon>Magnoliopsida</taxon>
        <taxon>eudicotyledons</taxon>
        <taxon>Gunneridae</taxon>
        <taxon>Pentapetalae</taxon>
        <taxon>asterids</taxon>
        <taxon>lamiids</taxon>
        <taxon>Solanales</taxon>
        <taxon>Solanaceae</taxon>
        <taxon>Solanoideae</taxon>
        <taxon>Capsiceae</taxon>
        <taxon>Capsicum</taxon>
    </lineage>
</organism>
<keyword evidence="8 12" id="KW-1133">Transmembrane helix</keyword>
<evidence type="ECO:0000259" key="14">
    <source>
        <dbReference type="PROSITE" id="PS50011"/>
    </source>
</evidence>
<dbReference type="Gene3D" id="1.10.510.10">
    <property type="entry name" value="Transferase(Phosphotransferase) domain 1"/>
    <property type="match status" value="1"/>
</dbReference>
<evidence type="ECO:0000256" key="12">
    <source>
        <dbReference type="SAM" id="Phobius"/>
    </source>
</evidence>
<dbReference type="InterPro" id="IPR045874">
    <property type="entry name" value="LRK10/LRL21-25-like"/>
</dbReference>
<dbReference type="AlphaFoldDB" id="A0A2G2VK73"/>
<evidence type="ECO:0000256" key="2">
    <source>
        <dbReference type="ARBA" id="ARBA00022527"/>
    </source>
</evidence>
<dbReference type="Proteomes" id="UP000224567">
    <property type="component" value="Unassembled WGS sequence"/>
</dbReference>
<dbReference type="PANTHER" id="PTHR27009">
    <property type="entry name" value="RUST RESISTANCE KINASE LR10-RELATED"/>
    <property type="match status" value="1"/>
</dbReference>
<evidence type="ECO:0000313" key="15">
    <source>
        <dbReference type="EMBL" id="PHT33359.1"/>
    </source>
</evidence>
<dbReference type="GO" id="GO:0005524">
    <property type="term" value="F:ATP binding"/>
    <property type="evidence" value="ECO:0007669"/>
    <property type="project" value="UniProtKB-UniRule"/>
</dbReference>
<evidence type="ECO:0000256" key="1">
    <source>
        <dbReference type="ARBA" id="ARBA00004479"/>
    </source>
</evidence>
<gene>
    <name evidence="15" type="ORF">CQW23_25159</name>
</gene>
<feature type="transmembrane region" description="Helical" evidence="12">
    <location>
        <begin position="247"/>
        <end position="268"/>
    </location>
</feature>
<dbReference type="GO" id="GO:0016020">
    <property type="term" value="C:membrane"/>
    <property type="evidence" value="ECO:0007669"/>
    <property type="project" value="UniProtKB-SubCell"/>
</dbReference>
<protein>
    <submittedName>
        <fullName evidence="15">Receptor-like protein kinase</fullName>
    </submittedName>
</protein>
<sequence length="516" mass="58385">MDLVSWFFAFIFFHLLCFDSAHGQTTYHSGCTNKFYCGGLGSFSFPFYKSSEPDCGLWKVDCDNHLIELEGMKFEILGRYGAFMKLKVPILGDLLKNNSCQTFDKDVNLPLFSPSISYLIDNYLTLFKCNSSNKTLEEVFDSKIYQSYVCESIILYYNTSIGSCPAFDLTSSCSVIQLPVPQSSVAKSNNSGIFHQLSDTFTLSWTVSEQCYACYYRGGMCQTNNATKEFYCRNTKNVAGHRRNMKVIVAVASSIFTCAGILIGLFYFKIKISWHKCLSFWESKAEDHRKIEAFLSNHGSYAPKRYNYSEVKKITSRFKNKLGQGEFGIVYRGSLANGSHAAVKVLNGLKGNGEEFINKVASISRTSHVNIVSLVGFCFEGRKRALVYEFMPNGSLKKFIYEERSKNVRQLGWPILYKIALGIARGLEYLHRGCTTRILHFDIQSLIIAARLPTHGQTTSHSSCTEKFDCGILGNLSFPFNKSSEPDCGLWKVDCDNRLTELEGMKFEFLRNMVLL</sequence>
<dbReference type="EMBL" id="MLFT02000011">
    <property type="protein sequence ID" value="PHT33359.1"/>
    <property type="molecule type" value="Genomic_DNA"/>
</dbReference>
<feature type="binding site" evidence="11">
    <location>
        <position position="344"/>
    </location>
    <ligand>
        <name>ATP</name>
        <dbReference type="ChEBI" id="CHEBI:30616"/>
    </ligand>
</feature>
<proteinExistence type="predicted"/>
<dbReference type="InterPro" id="IPR001245">
    <property type="entry name" value="Ser-Thr/Tyr_kinase_cat_dom"/>
</dbReference>
<dbReference type="OrthoDB" id="4062651at2759"/>
<keyword evidence="2" id="KW-0723">Serine/threonine-protein kinase</keyword>
<keyword evidence="3" id="KW-0808">Transferase</keyword>
<dbReference type="GO" id="GO:0004674">
    <property type="term" value="F:protein serine/threonine kinase activity"/>
    <property type="evidence" value="ECO:0007669"/>
    <property type="project" value="UniProtKB-KW"/>
</dbReference>
<evidence type="ECO:0000256" key="7">
    <source>
        <dbReference type="ARBA" id="ARBA00022840"/>
    </source>
</evidence>